<evidence type="ECO:0000313" key="3">
    <source>
        <dbReference type="Proteomes" id="UP000199481"/>
    </source>
</evidence>
<feature type="domain" description="Helix-turn-helix" evidence="1">
    <location>
        <begin position="2"/>
        <end position="50"/>
    </location>
</feature>
<proteinExistence type="predicted"/>
<dbReference type="Proteomes" id="UP000199481">
    <property type="component" value="Unassembled WGS sequence"/>
</dbReference>
<dbReference type="NCBIfam" id="TIGR01764">
    <property type="entry name" value="excise"/>
    <property type="match status" value="1"/>
</dbReference>
<keyword evidence="3" id="KW-1185">Reference proteome</keyword>
<dbReference type="InterPro" id="IPR010093">
    <property type="entry name" value="SinI_DNA-bd"/>
</dbReference>
<dbReference type="EMBL" id="FNJW01000008">
    <property type="protein sequence ID" value="SDQ11440.1"/>
    <property type="molecule type" value="Genomic_DNA"/>
</dbReference>
<evidence type="ECO:0000259" key="1">
    <source>
        <dbReference type="Pfam" id="PF12728"/>
    </source>
</evidence>
<protein>
    <submittedName>
        <fullName evidence="2">DNA binding domain-containing protein, excisionase family</fullName>
    </submittedName>
</protein>
<dbReference type="Gene3D" id="3.90.105.50">
    <property type="match status" value="1"/>
</dbReference>
<dbReference type="GO" id="GO:0003677">
    <property type="term" value="F:DNA binding"/>
    <property type="evidence" value="ECO:0007669"/>
    <property type="project" value="InterPro"/>
</dbReference>
<dbReference type="OrthoDB" id="2166477at2"/>
<dbReference type="InterPro" id="IPR041657">
    <property type="entry name" value="HTH_17"/>
</dbReference>
<dbReference type="InterPro" id="IPR038148">
    <property type="entry name" value="Tn1545/Tn916_Xis"/>
</dbReference>
<dbReference type="Pfam" id="PF12728">
    <property type="entry name" value="HTH_17"/>
    <property type="match status" value="1"/>
</dbReference>
<name>A0A1H0Y8K1_9LACT</name>
<accession>A0A1H0Y8K1</accession>
<dbReference type="RefSeq" id="WP_089975326.1">
    <property type="nucleotide sequence ID" value="NZ_CP084916.1"/>
</dbReference>
<evidence type="ECO:0000313" key="2">
    <source>
        <dbReference type="EMBL" id="SDQ11440.1"/>
    </source>
</evidence>
<sequence length="76" mass="9177">MYLTIEETAEYLDLSITDITRLIREKQIRTLSDGETTLIYKEQFNLYLQEIEKYKKDLQDYLNEPIPEDIDIKDED</sequence>
<dbReference type="AlphaFoldDB" id="A0A1H0Y8K1"/>
<reference evidence="3" key="1">
    <citation type="submission" date="2016-10" db="EMBL/GenBank/DDBJ databases">
        <authorList>
            <person name="Varghese N."/>
            <person name="Submissions S."/>
        </authorList>
    </citation>
    <scope>NUCLEOTIDE SEQUENCE [LARGE SCALE GENOMIC DNA]</scope>
    <source>
        <strain evidence="3">MPL-11</strain>
    </source>
</reference>
<organism evidence="2 3">
    <name type="scientific">Carnobacterium viridans</name>
    <dbReference type="NCBI Taxonomy" id="174587"/>
    <lineage>
        <taxon>Bacteria</taxon>
        <taxon>Bacillati</taxon>
        <taxon>Bacillota</taxon>
        <taxon>Bacilli</taxon>
        <taxon>Lactobacillales</taxon>
        <taxon>Carnobacteriaceae</taxon>
        <taxon>Carnobacterium</taxon>
    </lineage>
</organism>
<gene>
    <name evidence="2" type="ORF">SAMN04487752_0773</name>
</gene>